<evidence type="ECO:0000256" key="5">
    <source>
        <dbReference type="ARBA" id="ARBA00023136"/>
    </source>
</evidence>
<comment type="caution">
    <text evidence="8">The sequence shown here is derived from an EMBL/GenBank/DDBJ whole genome shotgun (WGS) entry which is preliminary data.</text>
</comment>
<proteinExistence type="inferred from homology"/>
<dbReference type="OrthoDB" id="40134at2759"/>
<evidence type="ECO:0000259" key="7">
    <source>
        <dbReference type="Pfam" id="PF01490"/>
    </source>
</evidence>
<dbReference type="GO" id="GO:0015179">
    <property type="term" value="F:L-amino acid transmembrane transporter activity"/>
    <property type="evidence" value="ECO:0007669"/>
    <property type="project" value="TreeGrafter"/>
</dbReference>
<feature type="transmembrane region" description="Helical" evidence="6">
    <location>
        <begin position="165"/>
        <end position="183"/>
    </location>
</feature>
<evidence type="ECO:0000256" key="2">
    <source>
        <dbReference type="ARBA" id="ARBA00008066"/>
    </source>
</evidence>
<sequence>MLEESKYNMGKKDGDSAELGHVASQNQGTMENQQSDAVFGEITEGGPNYRNVNWLGTVAIMMKICIGLGILSIPSGFDILGLIPGVICLLAIGAITTWSSYMVGVFKINHPQVYGLDDTGDILFGRIGRYVFGGAFCITYIFVAGSGMLGISIGLNAVSEHGTCTAVFVAVAAIIAIGLSSIRTLGKIQWLAWIGIVCIIISVFILTVAVGIQDRPSAAPSTGPWKSDYKLFGNPTFMEAATALTTFVFAYAGTPAFFGVVAEMRDPREYTKALIVCQSIMTVLYLVIGIVVYYYCGTFVASPALGSAGHMIKKICYGISLPGLLITTTLCLHLPAKYIFVRALRDSKHLNSNSKTHWMVWIGCTFGTGLIAYIIASAIPIFGSLVSLIGALCITFLAFHPMACMWLYDNWSRGKVEKSLRWKLMVVWCVLVLVIGTFLMITGTWGSVVAIVDSYRTSGGSSAWSCADNSNST</sequence>
<feature type="transmembrane region" description="Helical" evidence="6">
    <location>
        <begin position="315"/>
        <end position="336"/>
    </location>
</feature>
<dbReference type="EMBL" id="JAOQAZ010000023">
    <property type="protein sequence ID" value="KAJ4253899.1"/>
    <property type="molecule type" value="Genomic_DNA"/>
</dbReference>
<evidence type="ECO:0000256" key="3">
    <source>
        <dbReference type="ARBA" id="ARBA00022692"/>
    </source>
</evidence>
<evidence type="ECO:0000313" key="9">
    <source>
        <dbReference type="Proteomes" id="UP001152049"/>
    </source>
</evidence>
<comment type="similarity">
    <text evidence="2">Belongs to the amino acid/polyamine transporter 2 family.</text>
</comment>
<dbReference type="InterPro" id="IPR013057">
    <property type="entry name" value="AA_transpt_TM"/>
</dbReference>
<name>A0A9W8RVB9_9HYPO</name>
<feature type="transmembrane region" description="Helical" evidence="6">
    <location>
        <begin position="240"/>
        <end position="261"/>
    </location>
</feature>
<accession>A0A9W8RVB9</accession>
<protein>
    <recommendedName>
        <fullName evidence="7">Amino acid transporter transmembrane domain-containing protein</fullName>
    </recommendedName>
</protein>
<reference evidence="8" key="1">
    <citation type="submission" date="2022-09" db="EMBL/GenBank/DDBJ databases">
        <title>Fusarium specimens isolated from Avocado Roots.</title>
        <authorList>
            <person name="Stajich J."/>
            <person name="Roper C."/>
            <person name="Heimlech-Rivalta G."/>
        </authorList>
    </citation>
    <scope>NUCLEOTIDE SEQUENCE</scope>
    <source>
        <strain evidence="8">CF00136</strain>
    </source>
</reference>
<organism evidence="8 9">
    <name type="scientific">Fusarium torreyae</name>
    <dbReference type="NCBI Taxonomy" id="1237075"/>
    <lineage>
        <taxon>Eukaryota</taxon>
        <taxon>Fungi</taxon>
        <taxon>Dikarya</taxon>
        <taxon>Ascomycota</taxon>
        <taxon>Pezizomycotina</taxon>
        <taxon>Sordariomycetes</taxon>
        <taxon>Hypocreomycetidae</taxon>
        <taxon>Hypocreales</taxon>
        <taxon>Nectriaceae</taxon>
        <taxon>Fusarium</taxon>
    </lineage>
</organism>
<feature type="transmembrane region" description="Helical" evidence="6">
    <location>
        <begin position="357"/>
        <end position="379"/>
    </location>
</feature>
<dbReference type="PANTHER" id="PTHR22950">
    <property type="entry name" value="AMINO ACID TRANSPORTER"/>
    <property type="match status" value="1"/>
</dbReference>
<feature type="transmembrane region" description="Helical" evidence="6">
    <location>
        <begin position="385"/>
        <end position="408"/>
    </location>
</feature>
<keyword evidence="5 6" id="KW-0472">Membrane</keyword>
<dbReference type="FunFam" id="1.20.1740.10:FF:000039">
    <property type="entry name" value="Neutral amino acid transporter (Eurofung)"/>
    <property type="match status" value="1"/>
</dbReference>
<dbReference type="GO" id="GO:0016020">
    <property type="term" value="C:membrane"/>
    <property type="evidence" value="ECO:0007669"/>
    <property type="project" value="UniProtKB-SubCell"/>
</dbReference>
<feature type="transmembrane region" description="Helical" evidence="6">
    <location>
        <begin position="420"/>
        <end position="441"/>
    </location>
</feature>
<keyword evidence="3 6" id="KW-0812">Transmembrane</keyword>
<evidence type="ECO:0000256" key="1">
    <source>
        <dbReference type="ARBA" id="ARBA00004141"/>
    </source>
</evidence>
<dbReference type="Proteomes" id="UP001152049">
    <property type="component" value="Unassembled WGS sequence"/>
</dbReference>
<dbReference type="Pfam" id="PF01490">
    <property type="entry name" value="Aa_trans"/>
    <property type="match status" value="1"/>
</dbReference>
<dbReference type="AlphaFoldDB" id="A0A9W8RVB9"/>
<comment type="subcellular location">
    <subcellularLocation>
        <location evidence="1">Membrane</location>
        <topology evidence="1">Multi-pass membrane protein</topology>
    </subcellularLocation>
</comment>
<feature type="transmembrane region" description="Helical" evidence="6">
    <location>
        <begin position="52"/>
        <end position="73"/>
    </location>
</feature>
<dbReference type="Gene3D" id="1.20.1740.10">
    <property type="entry name" value="Amino acid/polyamine transporter I"/>
    <property type="match status" value="1"/>
</dbReference>
<keyword evidence="4 6" id="KW-1133">Transmembrane helix</keyword>
<evidence type="ECO:0000256" key="6">
    <source>
        <dbReference type="SAM" id="Phobius"/>
    </source>
</evidence>
<dbReference type="PANTHER" id="PTHR22950:SF683">
    <property type="entry name" value="AMINO ACID TRANSPORTER (EUROFUNG)"/>
    <property type="match status" value="1"/>
</dbReference>
<feature type="domain" description="Amino acid transporter transmembrane" evidence="7">
    <location>
        <begin position="52"/>
        <end position="448"/>
    </location>
</feature>
<gene>
    <name evidence="8" type="ORF">NW762_010297</name>
</gene>
<evidence type="ECO:0000313" key="8">
    <source>
        <dbReference type="EMBL" id="KAJ4253899.1"/>
    </source>
</evidence>
<feature type="transmembrane region" description="Helical" evidence="6">
    <location>
        <begin position="127"/>
        <end position="153"/>
    </location>
</feature>
<feature type="transmembrane region" description="Helical" evidence="6">
    <location>
        <begin position="273"/>
        <end position="295"/>
    </location>
</feature>
<evidence type="ECO:0000256" key="4">
    <source>
        <dbReference type="ARBA" id="ARBA00022989"/>
    </source>
</evidence>
<keyword evidence="9" id="KW-1185">Reference proteome</keyword>
<feature type="transmembrane region" description="Helical" evidence="6">
    <location>
        <begin position="190"/>
        <end position="212"/>
    </location>
</feature>
<feature type="transmembrane region" description="Helical" evidence="6">
    <location>
        <begin position="79"/>
        <end position="106"/>
    </location>
</feature>